<name>A0A977PU89_9CYAN</name>
<dbReference type="CDD" id="cd06260">
    <property type="entry name" value="DUF820-like"/>
    <property type="match status" value="1"/>
</dbReference>
<accession>A0A977PU89</accession>
<proteinExistence type="predicted"/>
<dbReference type="InterPro" id="IPR012296">
    <property type="entry name" value="Nuclease_put_TT1808"/>
</dbReference>
<organism evidence="2">
    <name type="scientific">Woronichinia naegeliana WA131</name>
    <dbReference type="NCBI Taxonomy" id="2824559"/>
    <lineage>
        <taxon>Bacteria</taxon>
        <taxon>Bacillati</taxon>
        <taxon>Cyanobacteriota</taxon>
        <taxon>Cyanophyceae</taxon>
        <taxon>Synechococcales</taxon>
        <taxon>Coelosphaeriaceae</taxon>
        <taxon>Woronichinia</taxon>
    </lineage>
</organism>
<dbReference type="InterPro" id="IPR008538">
    <property type="entry name" value="Uma2"/>
</dbReference>
<protein>
    <submittedName>
        <fullName evidence="2">Uma2 family endonuclease</fullName>
    </submittedName>
</protein>
<dbReference type="Pfam" id="PF05685">
    <property type="entry name" value="Uma2"/>
    <property type="match status" value="1"/>
</dbReference>
<dbReference type="PANTHER" id="PTHR34107">
    <property type="entry name" value="SLL0198 PROTEIN-RELATED"/>
    <property type="match status" value="1"/>
</dbReference>
<dbReference type="AlphaFoldDB" id="A0A977PU89"/>
<dbReference type="Proteomes" id="UP001065613">
    <property type="component" value="Chromosome"/>
</dbReference>
<dbReference type="Gene3D" id="3.90.1570.10">
    <property type="entry name" value="tt1808, chain A"/>
    <property type="match status" value="1"/>
</dbReference>
<feature type="domain" description="Putative restriction endonuclease" evidence="1">
    <location>
        <begin position="17"/>
        <end position="186"/>
    </location>
</feature>
<dbReference type="InterPro" id="IPR011335">
    <property type="entry name" value="Restrct_endonuc-II-like"/>
</dbReference>
<dbReference type="KEGG" id="wna:KA717_22820"/>
<sequence length="191" mass="21879">MNTTLKLEPAIALSENQFFTLCQQNPDLKIERSGQGELIIMPPTGGETGRKNAELIADFIIWNRQSKLGIVFDSSTCFRLPKGGDRSPDLSWLKKERWDGLTSEQKRKFPPLCPDFVLELLSPSDNLSLAQAKMQEYQANGVQLAWLLNPQDQQVEIYRLGYPVEILFRPRELFGENVLPNFVLNIAWLWQ</sequence>
<evidence type="ECO:0000313" key="2">
    <source>
        <dbReference type="EMBL" id="UXE58828.1"/>
    </source>
</evidence>
<dbReference type="SUPFAM" id="SSF52980">
    <property type="entry name" value="Restriction endonuclease-like"/>
    <property type="match status" value="1"/>
</dbReference>
<dbReference type="PANTHER" id="PTHR34107:SF6">
    <property type="entry name" value="SLR0981 PROTEIN"/>
    <property type="match status" value="1"/>
</dbReference>
<evidence type="ECO:0000259" key="1">
    <source>
        <dbReference type="Pfam" id="PF05685"/>
    </source>
</evidence>
<keyword evidence="2" id="KW-0378">Hydrolase</keyword>
<gene>
    <name evidence="2" type="ORF">KA717_22820</name>
</gene>
<keyword evidence="2" id="KW-0540">Nuclease</keyword>
<dbReference type="GO" id="GO:0004519">
    <property type="term" value="F:endonuclease activity"/>
    <property type="evidence" value="ECO:0007669"/>
    <property type="project" value="UniProtKB-KW"/>
</dbReference>
<reference evidence="2" key="1">
    <citation type="submission" date="2021-04" db="EMBL/GenBank/DDBJ databases">
        <title>Genome sequence of Woronichinia naegeliana from Washington state freshwater lake bloom.</title>
        <authorList>
            <person name="Dreher T.W."/>
        </authorList>
    </citation>
    <scope>NUCLEOTIDE SEQUENCE</scope>
    <source>
        <strain evidence="2">WA131</strain>
    </source>
</reference>
<dbReference type="EMBL" id="CP073041">
    <property type="protein sequence ID" value="UXE58828.1"/>
    <property type="molecule type" value="Genomic_DNA"/>
</dbReference>
<keyword evidence="2" id="KW-0255">Endonuclease</keyword>